<dbReference type="EMBL" id="VSSQ01025264">
    <property type="protein sequence ID" value="MPM73292.1"/>
    <property type="molecule type" value="Genomic_DNA"/>
</dbReference>
<reference evidence="1" key="1">
    <citation type="submission" date="2019-08" db="EMBL/GenBank/DDBJ databases">
        <authorList>
            <person name="Kucharzyk K."/>
            <person name="Murdoch R.W."/>
            <person name="Higgins S."/>
            <person name="Loffler F."/>
        </authorList>
    </citation>
    <scope>NUCLEOTIDE SEQUENCE</scope>
</reference>
<organism evidence="1">
    <name type="scientific">bioreactor metagenome</name>
    <dbReference type="NCBI Taxonomy" id="1076179"/>
    <lineage>
        <taxon>unclassified sequences</taxon>
        <taxon>metagenomes</taxon>
        <taxon>ecological metagenomes</taxon>
    </lineage>
</organism>
<evidence type="ECO:0000313" key="1">
    <source>
        <dbReference type="EMBL" id="MPM73292.1"/>
    </source>
</evidence>
<dbReference type="AlphaFoldDB" id="A0A645C6I7"/>
<comment type="caution">
    <text evidence="1">The sequence shown here is derived from an EMBL/GenBank/DDBJ whole genome shotgun (WGS) entry which is preliminary data.</text>
</comment>
<accession>A0A645C6I7</accession>
<name>A0A645C6I7_9ZZZZ</name>
<protein>
    <submittedName>
        <fullName evidence="1">Uncharacterized protein</fullName>
    </submittedName>
</protein>
<gene>
    <name evidence="1" type="ORF">SDC9_120269</name>
</gene>
<proteinExistence type="predicted"/>
<sequence length="56" mass="6376">MDLLFGDAACGEKKSDRTGQRKPLLNRLDGWVQIIPGEFPIFHTHVSLSELIHFIQ</sequence>